<evidence type="ECO:0000313" key="1">
    <source>
        <dbReference type="EMBL" id="GMT10867.1"/>
    </source>
</evidence>
<organism evidence="1 2">
    <name type="scientific">Pristionchus fissidentatus</name>
    <dbReference type="NCBI Taxonomy" id="1538716"/>
    <lineage>
        <taxon>Eukaryota</taxon>
        <taxon>Metazoa</taxon>
        <taxon>Ecdysozoa</taxon>
        <taxon>Nematoda</taxon>
        <taxon>Chromadorea</taxon>
        <taxon>Rhabditida</taxon>
        <taxon>Rhabditina</taxon>
        <taxon>Diplogasteromorpha</taxon>
        <taxon>Diplogasteroidea</taxon>
        <taxon>Neodiplogasteridae</taxon>
        <taxon>Pristionchus</taxon>
    </lineage>
</organism>
<dbReference type="EMBL" id="BTSY01000001">
    <property type="protein sequence ID" value="GMT10867.1"/>
    <property type="molecule type" value="Genomic_DNA"/>
</dbReference>
<sequence>VCELLSARLSMNLPGSFQFTVSDSIVIQPFYELLDCEFQTDEIINVLKRKDSNSQVTFQFSALNVLHAVFESLSE</sequence>
<reference evidence="1" key="1">
    <citation type="submission" date="2023-10" db="EMBL/GenBank/DDBJ databases">
        <title>Genome assembly of Pristionchus species.</title>
        <authorList>
            <person name="Yoshida K."/>
            <person name="Sommer R.J."/>
        </authorList>
    </citation>
    <scope>NUCLEOTIDE SEQUENCE</scope>
    <source>
        <strain evidence="1">RS5133</strain>
    </source>
</reference>
<feature type="non-terminal residue" evidence="1">
    <location>
        <position position="1"/>
    </location>
</feature>
<comment type="caution">
    <text evidence="1">The sequence shown here is derived from an EMBL/GenBank/DDBJ whole genome shotgun (WGS) entry which is preliminary data.</text>
</comment>
<dbReference type="AlphaFoldDB" id="A0AAV5UUD5"/>
<keyword evidence="2" id="KW-1185">Reference proteome</keyword>
<proteinExistence type="predicted"/>
<name>A0AAV5UUD5_9BILA</name>
<evidence type="ECO:0000313" key="2">
    <source>
        <dbReference type="Proteomes" id="UP001432322"/>
    </source>
</evidence>
<gene>
    <name evidence="1" type="ORF">PFISCL1PPCAC_2164</name>
</gene>
<protein>
    <submittedName>
        <fullName evidence="1">Uncharacterized protein</fullName>
    </submittedName>
</protein>
<accession>A0AAV5UUD5</accession>
<dbReference type="Proteomes" id="UP001432322">
    <property type="component" value="Unassembled WGS sequence"/>
</dbReference>